<accession>A0A6A5XXE4</accession>
<dbReference type="InterPro" id="IPR036861">
    <property type="entry name" value="Endochitinase-like_sf"/>
</dbReference>
<evidence type="ECO:0000259" key="5">
    <source>
        <dbReference type="PROSITE" id="PS50941"/>
    </source>
</evidence>
<dbReference type="PROSITE" id="PS50941">
    <property type="entry name" value="CHIT_BIND_I_2"/>
    <property type="match status" value="2"/>
</dbReference>
<dbReference type="EMBL" id="ML978068">
    <property type="protein sequence ID" value="KAF2017310.1"/>
    <property type="molecule type" value="Genomic_DNA"/>
</dbReference>
<dbReference type="InterPro" id="IPR018371">
    <property type="entry name" value="Chitin-binding_1_CS"/>
</dbReference>
<dbReference type="PROSITE" id="PS00026">
    <property type="entry name" value="CHIT_BIND_I_1"/>
    <property type="match status" value="1"/>
</dbReference>
<keyword evidence="1 3" id="KW-0147">Chitin-binding</keyword>
<gene>
    <name evidence="6" type="ORF">BU24DRAFT_367004</name>
</gene>
<protein>
    <submittedName>
        <fullName evidence="6">Carbohydrate-binding module family 18 protein</fullName>
    </submittedName>
</protein>
<feature type="disulfide bond" evidence="3">
    <location>
        <begin position="185"/>
        <end position="199"/>
    </location>
</feature>
<feature type="domain" description="Chitin-binding type-1" evidence="5">
    <location>
        <begin position="169"/>
        <end position="213"/>
    </location>
</feature>
<sequence length="213" mass="21844">MRFTLASIAALAAVAYAQCGPNFDNKMCEAGQCCSQYGWCGTTQEYCDAATCMKQFSGAQSTCNNGQQSGQNPVQAPGQAPGQNPGQTIGEVPNIDVCGNAQGGISCPGVGLNGYFYRCCSSAGHCGPKNDLQDEAMYCGTGCQAGFGKCNSQPKPTQSPSNAGTAQSGETCGPIVNKRCASGLCCSGSNFCGTGPEFCGSDNWCQSNWGNCS</sequence>
<evidence type="ECO:0000256" key="4">
    <source>
        <dbReference type="SAM" id="SignalP"/>
    </source>
</evidence>
<dbReference type="Proteomes" id="UP000799778">
    <property type="component" value="Unassembled WGS sequence"/>
</dbReference>
<feature type="signal peptide" evidence="4">
    <location>
        <begin position="1"/>
        <end position="19"/>
    </location>
</feature>
<evidence type="ECO:0000256" key="3">
    <source>
        <dbReference type="PROSITE-ProRule" id="PRU00261"/>
    </source>
</evidence>
<feature type="disulfide bond" evidence="3">
    <location>
        <begin position="180"/>
        <end position="192"/>
    </location>
</feature>
<feature type="disulfide bond" evidence="3">
    <location>
        <begin position="19"/>
        <end position="34"/>
    </location>
</feature>
<dbReference type="InterPro" id="IPR001002">
    <property type="entry name" value="Chitin-bd_1"/>
</dbReference>
<evidence type="ECO:0000313" key="7">
    <source>
        <dbReference type="Proteomes" id="UP000799778"/>
    </source>
</evidence>
<dbReference type="RefSeq" id="XP_033385649.1">
    <property type="nucleotide sequence ID" value="XM_033524333.1"/>
</dbReference>
<evidence type="ECO:0000256" key="1">
    <source>
        <dbReference type="ARBA" id="ARBA00022669"/>
    </source>
</evidence>
<feature type="domain" description="Chitin-binding type-1" evidence="5">
    <location>
        <begin position="16"/>
        <end position="65"/>
    </location>
</feature>
<evidence type="ECO:0000256" key="2">
    <source>
        <dbReference type="ARBA" id="ARBA00023157"/>
    </source>
</evidence>
<evidence type="ECO:0000313" key="6">
    <source>
        <dbReference type="EMBL" id="KAF2017310.1"/>
    </source>
</evidence>
<name>A0A6A5XXE4_9PLEO</name>
<dbReference type="OrthoDB" id="5985073at2759"/>
<dbReference type="GO" id="GO:0008061">
    <property type="term" value="F:chitin binding"/>
    <property type="evidence" value="ECO:0007669"/>
    <property type="project" value="UniProtKB-UniRule"/>
</dbReference>
<dbReference type="AlphaFoldDB" id="A0A6A5XXE4"/>
<dbReference type="SUPFAM" id="SSF57016">
    <property type="entry name" value="Plant lectins/antimicrobial peptides"/>
    <property type="match status" value="3"/>
</dbReference>
<dbReference type="Gene3D" id="3.30.60.10">
    <property type="entry name" value="Endochitinase-like"/>
    <property type="match status" value="3"/>
</dbReference>
<comment type="caution">
    <text evidence="3">Lacks conserved residue(s) required for the propagation of feature annotation.</text>
</comment>
<reference evidence="6" key="1">
    <citation type="journal article" date="2020" name="Stud. Mycol.">
        <title>101 Dothideomycetes genomes: a test case for predicting lifestyles and emergence of pathogens.</title>
        <authorList>
            <person name="Haridas S."/>
            <person name="Albert R."/>
            <person name="Binder M."/>
            <person name="Bloem J."/>
            <person name="Labutti K."/>
            <person name="Salamov A."/>
            <person name="Andreopoulos B."/>
            <person name="Baker S."/>
            <person name="Barry K."/>
            <person name="Bills G."/>
            <person name="Bluhm B."/>
            <person name="Cannon C."/>
            <person name="Castanera R."/>
            <person name="Culley D."/>
            <person name="Daum C."/>
            <person name="Ezra D."/>
            <person name="Gonzalez J."/>
            <person name="Henrissat B."/>
            <person name="Kuo A."/>
            <person name="Liang C."/>
            <person name="Lipzen A."/>
            <person name="Lutzoni F."/>
            <person name="Magnuson J."/>
            <person name="Mondo S."/>
            <person name="Nolan M."/>
            <person name="Ohm R."/>
            <person name="Pangilinan J."/>
            <person name="Park H.-J."/>
            <person name="Ramirez L."/>
            <person name="Alfaro M."/>
            <person name="Sun H."/>
            <person name="Tritt A."/>
            <person name="Yoshinaga Y."/>
            <person name="Zwiers L.-H."/>
            <person name="Turgeon B."/>
            <person name="Goodwin S."/>
            <person name="Spatafora J."/>
            <person name="Crous P."/>
            <person name="Grigoriev I."/>
        </authorList>
    </citation>
    <scope>NUCLEOTIDE SEQUENCE</scope>
    <source>
        <strain evidence="6">CBS 175.79</strain>
    </source>
</reference>
<feature type="disulfide bond" evidence="3">
    <location>
        <begin position="33"/>
        <end position="47"/>
    </location>
</feature>
<organism evidence="6 7">
    <name type="scientific">Aaosphaeria arxii CBS 175.79</name>
    <dbReference type="NCBI Taxonomy" id="1450172"/>
    <lineage>
        <taxon>Eukaryota</taxon>
        <taxon>Fungi</taxon>
        <taxon>Dikarya</taxon>
        <taxon>Ascomycota</taxon>
        <taxon>Pezizomycotina</taxon>
        <taxon>Dothideomycetes</taxon>
        <taxon>Pleosporomycetidae</taxon>
        <taxon>Pleosporales</taxon>
        <taxon>Pleosporales incertae sedis</taxon>
        <taxon>Aaosphaeria</taxon>
    </lineage>
</organism>
<dbReference type="Pfam" id="PF00187">
    <property type="entry name" value="Chitin_bind_1"/>
    <property type="match status" value="1"/>
</dbReference>
<keyword evidence="2 3" id="KW-1015">Disulfide bond</keyword>
<feature type="disulfide bond" evidence="3">
    <location>
        <begin position="28"/>
        <end position="40"/>
    </location>
</feature>
<feature type="chain" id="PRO_5025496616" evidence="4">
    <location>
        <begin position="20"/>
        <end position="213"/>
    </location>
</feature>
<proteinExistence type="predicted"/>
<dbReference type="PANTHER" id="PTHR47849:SF8">
    <property type="entry name" value="LECTIN"/>
    <property type="match status" value="1"/>
</dbReference>
<dbReference type="SMART" id="SM00270">
    <property type="entry name" value="ChtBD1"/>
    <property type="match status" value="3"/>
</dbReference>
<dbReference type="GeneID" id="54281730"/>
<dbReference type="PANTHER" id="PTHR47849">
    <property type="entry name" value="CHITIN-BINDING LECTIN 1"/>
    <property type="match status" value="1"/>
</dbReference>
<keyword evidence="7" id="KW-1185">Reference proteome</keyword>
<keyword evidence="4" id="KW-0732">Signal</keyword>
<dbReference type="CDD" id="cd00035">
    <property type="entry name" value="ChtBD1"/>
    <property type="match status" value="1"/>
</dbReference>